<dbReference type="RefSeq" id="WP_062025863.1">
    <property type="nucleotide sequence ID" value="NZ_JBEOZZ010000014.1"/>
</dbReference>
<dbReference type="PROSITE" id="PS51257">
    <property type="entry name" value="PROKAR_LIPOPROTEIN"/>
    <property type="match status" value="1"/>
</dbReference>
<feature type="signal peptide" evidence="1">
    <location>
        <begin position="1"/>
        <end position="26"/>
    </location>
</feature>
<comment type="caution">
    <text evidence="2">The sequence shown here is derived from an EMBL/GenBank/DDBJ whole genome shotgun (WGS) entry which is preliminary data.</text>
</comment>
<sequence>MTRWTTPALLAALALTGLTGLTGLTACSDGDSPSSVASKVASAASRAGDAVSSATAEAGRRFDDIKNGVDAKDDVRLAAPTTAADGRTTVEVTATNRADSAKSFAVQVDFTGQDGKLLDVVVVTVSDVPAGGTGKATARSTHTLSGKATAKVSRAVRY</sequence>
<dbReference type="Proteomes" id="UP000054375">
    <property type="component" value="Unassembled WGS sequence"/>
</dbReference>
<keyword evidence="3" id="KW-1185">Reference proteome</keyword>
<keyword evidence="1" id="KW-0732">Signal</keyword>
<accession>A0A117P9Z4</accession>
<dbReference type="EMBL" id="LMWV01000027">
    <property type="protein sequence ID" value="KUN61471.1"/>
    <property type="molecule type" value="Genomic_DNA"/>
</dbReference>
<protein>
    <recommendedName>
        <fullName evidence="4">Lipoprotein</fullName>
    </recommendedName>
</protein>
<evidence type="ECO:0008006" key="4">
    <source>
        <dbReference type="Google" id="ProtNLM"/>
    </source>
</evidence>
<evidence type="ECO:0000256" key="1">
    <source>
        <dbReference type="SAM" id="SignalP"/>
    </source>
</evidence>
<name>A0A124HWF9_9ACTN</name>
<accession>A0A124HWF9</accession>
<gene>
    <name evidence="2" type="ORF">AQJ54_33565</name>
</gene>
<feature type="chain" id="PRO_5038794883" description="Lipoprotein" evidence="1">
    <location>
        <begin position="27"/>
        <end position="158"/>
    </location>
</feature>
<evidence type="ECO:0000313" key="2">
    <source>
        <dbReference type="EMBL" id="KUN61471.1"/>
    </source>
</evidence>
<proteinExistence type="predicted"/>
<evidence type="ECO:0000313" key="3">
    <source>
        <dbReference type="Proteomes" id="UP000054375"/>
    </source>
</evidence>
<reference evidence="2 3" key="1">
    <citation type="submission" date="2015-10" db="EMBL/GenBank/DDBJ databases">
        <title>Draft genome sequence of Streptomyces griseorubiginosus DSM 40469, type strain for the species Streptomyces griseorubiginosus.</title>
        <authorList>
            <person name="Ruckert C."/>
            <person name="Winkler A."/>
            <person name="Kalinowski J."/>
            <person name="Kampfer P."/>
            <person name="Glaeser S."/>
        </authorList>
    </citation>
    <scope>NUCLEOTIDE SEQUENCE [LARGE SCALE GENOMIC DNA]</scope>
    <source>
        <strain evidence="2 3">DSM 40469</strain>
    </source>
</reference>
<dbReference type="AlphaFoldDB" id="A0A124HWF9"/>
<organism evidence="2 3">
    <name type="scientific">Streptomyces griseorubiginosus</name>
    <dbReference type="NCBI Taxonomy" id="67304"/>
    <lineage>
        <taxon>Bacteria</taxon>
        <taxon>Bacillati</taxon>
        <taxon>Actinomycetota</taxon>
        <taxon>Actinomycetes</taxon>
        <taxon>Kitasatosporales</taxon>
        <taxon>Streptomycetaceae</taxon>
        <taxon>Streptomyces</taxon>
    </lineage>
</organism>